<dbReference type="Pfam" id="PF00656">
    <property type="entry name" value="Peptidase_C14"/>
    <property type="match status" value="1"/>
</dbReference>
<evidence type="ECO:0000313" key="3">
    <source>
        <dbReference type="EMBL" id="CEF88842.1"/>
    </source>
</evidence>
<dbReference type="GO" id="GO:0006508">
    <property type="term" value="P:proteolysis"/>
    <property type="evidence" value="ECO:0007669"/>
    <property type="project" value="InterPro"/>
</dbReference>
<dbReference type="InterPro" id="IPR011600">
    <property type="entry name" value="Pept_C14_caspase"/>
</dbReference>
<evidence type="ECO:0000256" key="1">
    <source>
        <dbReference type="ARBA" id="ARBA00009005"/>
    </source>
</evidence>
<comment type="similarity">
    <text evidence="1">Belongs to the peptidase C14B family.</text>
</comment>
<dbReference type="AlphaFoldDB" id="A0A098E512"/>
<sequence length="704" mass="78563">MAKGANKWAVLVGIDFYGDQGGSDSVSPPPNIKSSHPVSYNHLQGCVNDVVAVREYLINTLKVQPDNITTLLAPRPDHNYTSLLPKHSKPTYLNLVRAFQKPQGAEPGDLIYIHYSGHGARATTVFQDVKATDALDEALVPSDINHSACYLRDLELGYLLHQMANDGLVVTAVLDCCHSGGAVRGDEDSQLGLTRSIPEVYRSNPESDRPLTNTKSDEWSSWLKCWSSGQHGFFSLAACQEEQTAREKLGTGTTYGLLTYWLLKILNSSSMKISSQSLYSRIIDCVQDDNRHQTPHYVGDSNRSFFSNELRSPIYSLTVTTEALNPNKDLEDQRLCLNGGLIHGVQRDSVYTILKSHEHLTQDVRDIQESNILARVRVTEVDTGQCWASFLEMDNCSLSEIKGGCPAVLQTLPISKTCKVCLDISDGMTNTIMEEWKKNNGDRYWLSLVESDANFTITIDKDNNFLISDDDGEFDHVVKAATRPIPITDTSTLIRRLQHLARLRMTKRLANPDVNSDCRLIDVSIKPVIIPENKKHQFQAADVKETAPGTFEVQESSYFTIRIRNCSSRALGCVILDCTSELSVQRIFPREEPFYKLKPNSHVDISTAFLIKSDLHQNLIKSGIPIVDCIKVFACSPERDLDSLRLESLLVSERSSGPLSSPFLDGLLHDLDTRRFGLCVDFSAAEPDWDTEDIKFHVTPVGDH</sequence>
<dbReference type="Gene3D" id="3.40.50.1460">
    <property type="match status" value="1"/>
</dbReference>
<feature type="domain" description="Peptidase C14 caspase" evidence="2">
    <location>
        <begin position="41"/>
        <end position="299"/>
    </location>
</feature>
<dbReference type="VEuPathDB" id="FungiDB:FGRAMPH1_01G16587"/>
<dbReference type="InterPro" id="IPR050452">
    <property type="entry name" value="Metacaspase"/>
</dbReference>
<evidence type="ECO:0000313" key="4">
    <source>
        <dbReference type="EnsemblFungi" id="CEF88842"/>
    </source>
</evidence>
<proteinExistence type="inferred from homology"/>
<accession>A0A098E512</accession>
<dbReference type="PANTHER" id="PTHR48104:SF30">
    <property type="entry name" value="METACASPASE-1"/>
    <property type="match status" value="1"/>
</dbReference>
<evidence type="ECO:0000313" key="5">
    <source>
        <dbReference type="Proteomes" id="UP000070720"/>
    </source>
</evidence>
<dbReference type="InParanoid" id="A0A098E512"/>
<dbReference type="eggNOG" id="KOG1546">
    <property type="taxonomic scope" value="Eukaryota"/>
</dbReference>
<dbReference type="EnsemblFungi" id="CEF88842">
    <property type="protein sequence ID" value="CEF88842"/>
    <property type="gene ID" value="FGRRES_04896_M"/>
</dbReference>
<organism evidence="3 5">
    <name type="scientific">Gibberella zeae (strain ATCC MYA-4620 / CBS 123657 / FGSC 9075 / NRRL 31084 / PH-1)</name>
    <name type="common">Wheat head blight fungus</name>
    <name type="synonym">Fusarium graminearum</name>
    <dbReference type="NCBI Taxonomy" id="229533"/>
    <lineage>
        <taxon>Eukaryota</taxon>
        <taxon>Fungi</taxon>
        <taxon>Dikarya</taxon>
        <taxon>Ascomycota</taxon>
        <taxon>Pezizomycotina</taxon>
        <taxon>Sordariomycetes</taxon>
        <taxon>Hypocreomycetidae</taxon>
        <taxon>Hypocreales</taxon>
        <taxon>Nectriaceae</taxon>
        <taxon>Fusarium</taxon>
    </lineage>
</organism>
<gene>
    <name evidence="4" type="primary">FG04896.1</name>
    <name evidence="3" type="ORF">FGRAMPH1_01T16587</name>
</gene>
<dbReference type="GO" id="GO:0004197">
    <property type="term" value="F:cysteine-type endopeptidase activity"/>
    <property type="evidence" value="ECO:0007669"/>
    <property type="project" value="InterPro"/>
</dbReference>
<accession>A0A0E0SQX9</accession>
<dbReference type="EMBL" id="HG970334">
    <property type="protein sequence ID" value="CEF88842.1"/>
    <property type="molecule type" value="Genomic_DNA"/>
</dbReference>
<reference evidence="4 5" key="1">
    <citation type="journal article" date="2007" name="Science">
        <title>The Fusarium graminearum genome reveals a link between localized polymorphism and pathogen specialization.</title>
        <authorList>
            <person name="Cuomo C.A."/>
            <person name="Gueldener U."/>
            <person name="Xu J.-R."/>
            <person name="Trail F."/>
            <person name="Turgeon B.G."/>
            <person name="Di Pietro A."/>
            <person name="Walton J.D."/>
            <person name="Ma L.-J."/>
            <person name="Baker S.E."/>
            <person name="Rep M."/>
            <person name="Adam G."/>
            <person name="Antoniw J."/>
            <person name="Baldwin T."/>
            <person name="Calvo S.E."/>
            <person name="Chang Y.-L."/>
            <person name="DeCaprio D."/>
            <person name="Gale L.R."/>
            <person name="Gnerre S."/>
            <person name="Goswami R.S."/>
            <person name="Hammond-Kosack K."/>
            <person name="Harris L.J."/>
            <person name="Hilburn K."/>
            <person name="Kennell J.C."/>
            <person name="Kroken S."/>
            <person name="Magnuson J.K."/>
            <person name="Mannhaupt G."/>
            <person name="Mauceli E.W."/>
            <person name="Mewes H.-W."/>
            <person name="Mitterbauer R."/>
            <person name="Muehlbauer G."/>
            <person name="Muensterkoetter M."/>
            <person name="Nelson D."/>
            <person name="O'Donnell K."/>
            <person name="Ouellet T."/>
            <person name="Qi W."/>
            <person name="Quesneville H."/>
            <person name="Roncero M.I.G."/>
            <person name="Seong K.-Y."/>
            <person name="Tetko I.V."/>
            <person name="Urban M."/>
            <person name="Waalwijk C."/>
            <person name="Ward T.J."/>
            <person name="Yao J."/>
            <person name="Birren B.W."/>
            <person name="Kistler H.C."/>
        </authorList>
    </citation>
    <scope>NUCLEOTIDE SEQUENCE [LARGE SCALE GENOMIC DNA]</scope>
    <source>
        <strain evidence="5">ATCC MYA-4620 / CBS 123657 / FGSC 9075 / NRRL 31084 / PH-1</strain>
        <strain evidence="4">PH-1 / ATCC MYA-4620 / FGSC 9075 / NRRL 31084</strain>
    </source>
</reference>
<reference evidence="4" key="4">
    <citation type="submission" date="2017-01" db="UniProtKB">
        <authorList>
            <consortium name="EnsemblFungi"/>
        </authorList>
    </citation>
    <scope>IDENTIFICATION</scope>
    <source>
        <strain evidence="4">PH-1 / ATCC MYA-4620 / FGSC 9075 / NRRL 31084</strain>
    </source>
</reference>
<dbReference type="GO" id="GO:0005737">
    <property type="term" value="C:cytoplasm"/>
    <property type="evidence" value="ECO:0007669"/>
    <property type="project" value="TreeGrafter"/>
</dbReference>
<reference evidence="3 5" key="3">
    <citation type="journal article" date="2015" name="BMC Genomics">
        <title>The completed genome sequence of the pathogenic ascomycete fungus Fusarium graminearum.</title>
        <authorList>
            <person name="King R."/>
            <person name="Urban M."/>
            <person name="Hammond-Kosack M.C."/>
            <person name="Hassani-Pak K."/>
            <person name="Hammond-Kosack K.E."/>
        </authorList>
    </citation>
    <scope>NUCLEOTIDE SEQUENCE [LARGE SCALE GENOMIC DNA]</scope>
    <source>
        <strain evidence="5">ATCC MYA-4620 / CBS 123657 / FGSC 9075 / NRRL 31084 / PH-1</strain>
        <strain evidence="3">PH-1</strain>
    </source>
</reference>
<reference evidence="4 5" key="2">
    <citation type="journal article" date="2010" name="Nature">
        <title>Comparative genomics reveals mobile pathogenicity chromosomes in Fusarium.</title>
        <authorList>
            <person name="Ma L.J."/>
            <person name="van der Does H.C."/>
            <person name="Borkovich K.A."/>
            <person name="Coleman J.J."/>
            <person name="Daboussi M.J."/>
            <person name="Di Pietro A."/>
            <person name="Dufresne M."/>
            <person name="Freitag M."/>
            <person name="Grabherr M."/>
            <person name="Henrissat B."/>
            <person name="Houterman P.M."/>
            <person name="Kang S."/>
            <person name="Shim W.B."/>
            <person name="Woloshuk C."/>
            <person name="Xie X."/>
            <person name="Xu J.R."/>
            <person name="Antoniw J."/>
            <person name="Baker S.E."/>
            <person name="Bluhm B.H."/>
            <person name="Breakspear A."/>
            <person name="Brown D.W."/>
            <person name="Butchko R.A."/>
            <person name="Chapman S."/>
            <person name="Coulson R."/>
            <person name="Coutinho P.M."/>
            <person name="Danchin E.G."/>
            <person name="Diener A."/>
            <person name="Gale L.R."/>
            <person name="Gardiner D.M."/>
            <person name="Goff S."/>
            <person name="Hammond-Kosack K.E."/>
            <person name="Hilburn K."/>
            <person name="Hua-Van A."/>
            <person name="Jonkers W."/>
            <person name="Kazan K."/>
            <person name="Kodira C.D."/>
            <person name="Koehrsen M."/>
            <person name="Kumar L."/>
            <person name="Lee Y.H."/>
            <person name="Li L."/>
            <person name="Manners J.M."/>
            <person name="Miranda-Saavedra D."/>
            <person name="Mukherjee M."/>
            <person name="Park G."/>
            <person name="Park J."/>
            <person name="Park S.Y."/>
            <person name="Proctor R.H."/>
            <person name="Regev A."/>
            <person name="Ruiz-Roldan M.C."/>
            <person name="Sain D."/>
            <person name="Sakthikumar S."/>
            <person name="Sykes S."/>
            <person name="Schwartz D.C."/>
            <person name="Turgeon B.G."/>
            <person name="Wapinski I."/>
            <person name="Yoder O."/>
            <person name="Young S."/>
            <person name="Zeng Q."/>
            <person name="Zhou S."/>
            <person name="Galagan J."/>
            <person name="Cuomo C.A."/>
            <person name="Kistler H.C."/>
            <person name="Rep M."/>
        </authorList>
    </citation>
    <scope>GENOME REANNOTATION</scope>
    <source>
        <strain evidence="5">ATCC MYA-4620 / CBS 123657 / FGSC 9075 / NRRL 31084 / PH-1</strain>
        <strain evidence="4">PH-1 / ATCC MYA-4620 / FGSC 9075 / NRRL 31084</strain>
    </source>
</reference>
<dbReference type="Proteomes" id="UP000070720">
    <property type="component" value="Chromosome 3"/>
</dbReference>
<name>A0A098E512_GIBZE</name>
<evidence type="ECO:0000259" key="2">
    <source>
        <dbReference type="Pfam" id="PF00656"/>
    </source>
</evidence>
<protein>
    <submittedName>
        <fullName evidence="3">Chromosome 3, complete genome</fullName>
    </submittedName>
</protein>
<keyword evidence="5" id="KW-1185">Reference proteome</keyword>
<dbReference type="PANTHER" id="PTHR48104">
    <property type="entry name" value="METACASPASE-4"/>
    <property type="match status" value="1"/>
</dbReference>